<feature type="transmembrane region" description="Helical" evidence="7">
    <location>
        <begin position="253"/>
        <end position="271"/>
    </location>
</feature>
<evidence type="ECO:0000313" key="11">
    <source>
        <dbReference type="EMBL" id="MDM8562437.1"/>
    </source>
</evidence>
<dbReference type="InterPro" id="IPR049278">
    <property type="entry name" value="MS_channel_C"/>
</dbReference>
<gene>
    <name evidence="11" type="ORF">QUF54_03695</name>
</gene>
<dbReference type="SUPFAM" id="SSF50182">
    <property type="entry name" value="Sm-like ribonucleoproteins"/>
    <property type="match status" value="1"/>
</dbReference>
<evidence type="ECO:0000256" key="7">
    <source>
        <dbReference type="SAM" id="Phobius"/>
    </source>
</evidence>
<dbReference type="InterPro" id="IPR023408">
    <property type="entry name" value="MscS_beta-dom_sf"/>
</dbReference>
<comment type="similarity">
    <text evidence="2">Belongs to the MscS (TC 1.A.23) family.</text>
</comment>
<evidence type="ECO:0000256" key="1">
    <source>
        <dbReference type="ARBA" id="ARBA00004651"/>
    </source>
</evidence>
<feature type="transmembrane region" description="Helical" evidence="7">
    <location>
        <begin position="41"/>
        <end position="64"/>
    </location>
</feature>
<dbReference type="SUPFAM" id="SSF82861">
    <property type="entry name" value="Mechanosensitive channel protein MscS (YggB), transmembrane region"/>
    <property type="match status" value="1"/>
</dbReference>
<dbReference type="Pfam" id="PF21082">
    <property type="entry name" value="MS_channel_3rd"/>
    <property type="match status" value="1"/>
</dbReference>
<evidence type="ECO:0000256" key="3">
    <source>
        <dbReference type="ARBA" id="ARBA00022475"/>
    </source>
</evidence>
<evidence type="ECO:0000259" key="9">
    <source>
        <dbReference type="Pfam" id="PF21082"/>
    </source>
</evidence>
<accession>A0ABT7VRY9</accession>
<evidence type="ECO:0000256" key="5">
    <source>
        <dbReference type="ARBA" id="ARBA00022989"/>
    </source>
</evidence>
<dbReference type="InterPro" id="IPR049142">
    <property type="entry name" value="MS_channel_1st"/>
</dbReference>
<evidence type="ECO:0000259" key="8">
    <source>
        <dbReference type="Pfam" id="PF00924"/>
    </source>
</evidence>
<dbReference type="Gene3D" id="2.30.30.60">
    <property type="match status" value="1"/>
</dbReference>
<feature type="transmembrane region" description="Helical" evidence="7">
    <location>
        <begin position="283"/>
        <end position="311"/>
    </location>
</feature>
<dbReference type="InterPro" id="IPR052702">
    <property type="entry name" value="MscS-like_channel"/>
</dbReference>
<comment type="caution">
    <text evidence="11">The sequence shown here is derived from an EMBL/GenBank/DDBJ whole genome shotgun (WGS) entry which is preliminary data.</text>
</comment>
<organism evidence="11 12">
    <name type="scientific">Candidatus Marithioploca araucensis</name>
    <dbReference type="NCBI Taxonomy" id="70273"/>
    <lineage>
        <taxon>Bacteria</taxon>
        <taxon>Pseudomonadati</taxon>
        <taxon>Pseudomonadota</taxon>
        <taxon>Gammaproteobacteria</taxon>
        <taxon>Thiotrichales</taxon>
        <taxon>Thiotrichaceae</taxon>
        <taxon>Candidatus Marithioploca</taxon>
    </lineage>
</organism>
<dbReference type="Gene3D" id="3.30.70.100">
    <property type="match status" value="1"/>
</dbReference>
<keyword evidence="6 7" id="KW-0472">Membrane</keyword>
<feature type="domain" description="Mechanosensitive ion channel MscS" evidence="8">
    <location>
        <begin position="298"/>
        <end position="365"/>
    </location>
</feature>
<feature type="transmembrane region" description="Helical" evidence="7">
    <location>
        <begin position="16"/>
        <end position="35"/>
    </location>
</feature>
<evidence type="ECO:0000256" key="6">
    <source>
        <dbReference type="ARBA" id="ARBA00023136"/>
    </source>
</evidence>
<feature type="domain" description="Mechanosensitive ion channel MscS C-terminal" evidence="9">
    <location>
        <begin position="374"/>
        <end position="457"/>
    </location>
</feature>
<evidence type="ECO:0000256" key="4">
    <source>
        <dbReference type="ARBA" id="ARBA00022692"/>
    </source>
</evidence>
<evidence type="ECO:0000256" key="2">
    <source>
        <dbReference type="ARBA" id="ARBA00008017"/>
    </source>
</evidence>
<protein>
    <submittedName>
        <fullName evidence="11">Mechanosensitive ion channel</fullName>
    </submittedName>
</protein>
<keyword evidence="12" id="KW-1185">Reference proteome</keyword>
<dbReference type="InterPro" id="IPR006685">
    <property type="entry name" value="MscS_channel_2nd"/>
</dbReference>
<dbReference type="PANTHER" id="PTHR30347:SF1">
    <property type="entry name" value="MECHANOSENSITIVE CHANNEL MSCK"/>
    <property type="match status" value="1"/>
</dbReference>
<dbReference type="EMBL" id="JAUCGM010000154">
    <property type="protein sequence ID" value="MDM8562437.1"/>
    <property type="molecule type" value="Genomic_DNA"/>
</dbReference>
<comment type="subcellular location">
    <subcellularLocation>
        <location evidence="1">Cell membrane</location>
        <topology evidence="1">Multi-pass membrane protein</topology>
    </subcellularLocation>
</comment>
<feature type="transmembrane region" description="Helical" evidence="7">
    <location>
        <begin position="85"/>
        <end position="109"/>
    </location>
</feature>
<name>A0ABT7VRY9_9GAMM</name>
<dbReference type="Gene3D" id="1.10.287.1260">
    <property type="match status" value="1"/>
</dbReference>
<feature type="domain" description="Mechanosensitive ion channel transmembrane helices 2/3" evidence="10">
    <location>
        <begin position="260"/>
        <end position="297"/>
    </location>
</feature>
<dbReference type="Pfam" id="PF00924">
    <property type="entry name" value="MS_channel_2nd"/>
    <property type="match status" value="1"/>
</dbReference>
<keyword evidence="3" id="KW-1003">Cell membrane</keyword>
<dbReference type="InterPro" id="IPR010920">
    <property type="entry name" value="LSM_dom_sf"/>
</dbReference>
<evidence type="ECO:0000259" key="10">
    <source>
        <dbReference type="Pfam" id="PF21088"/>
    </source>
</evidence>
<dbReference type="Proteomes" id="UP001171945">
    <property type="component" value="Unassembled WGS sequence"/>
</dbReference>
<proteinExistence type="inferred from homology"/>
<keyword evidence="4 7" id="KW-0812">Transmembrane</keyword>
<reference evidence="11" key="1">
    <citation type="submission" date="2023-06" db="EMBL/GenBank/DDBJ databases">
        <title>Uncultivated large filamentous bacteria from sulfidic sediments reveal new species and different genomic features in energy metabolism and defense.</title>
        <authorList>
            <person name="Fonseca A."/>
        </authorList>
    </citation>
    <scope>NUCLEOTIDE SEQUENCE</scope>
    <source>
        <strain evidence="11">HSG4</strain>
    </source>
</reference>
<sequence>MPNFKSQEMTKLHQQIRWIVIGLSLLIVTISFNHLEPEGQLSLKLLDLVDSVFMVLLALTIPLFMRVRGLILNYLDGYWRLVTNIITLLLPGIILVVSILGVTGYVVLGWTVAKYLSLCLLVLSGWFIGEGLLSVLMTLWKNSALQRGESGSLWAEDLIPLIQNLLGLALFGLAVVMFLWLTGWYEDVAIKESVGKVFNFPLVTFDSGNKILLIDVLLAALIIWVVFWLGGWSRRISYRLVYLNITDSGIRNSLSVFTQYVVIVIGVLIALKTIGIDPTVLTMFAGAIGVGLGFGMQNVVNNFISGVLLLVERPVKTGDILNVSGYKEVLVKKIGIRSTIVKTTESKELMIPNSELISDSFVNWTYTDSVIRLTMYININYDYDPHVVEKIIKNVLDETPGILSEPKCRVVLSEFEESNMKFRFDFYLDWRRSSDVKVKSAVLFKIWDSLKEAGISMKVPQLEQSVPLK</sequence>
<feature type="transmembrane region" description="Helical" evidence="7">
    <location>
        <begin position="211"/>
        <end position="232"/>
    </location>
</feature>
<evidence type="ECO:0000313" key="12">
    <source>
        <dbReference type="Proteomes" id="UP001171945"/>
    </source>
</evidence>
<dbReference type="SUPFAM" id="SSF82689">
    <property type="entry name" value="Mechanosensitive channel protein MscS (YggB), C-terminal domain"/>
    <property type="match status" value="1"/>
</dbReference>
<keyword evidence="5 7" id="KW-1133">Transmembrane helix</keyword>
<dbReference type="InterPro" id="IPR011014">
    <property type="entry name" value="MscS_channel_TM-2"/>
</dbReference>
<feature type="transmembrane region" description="Helical" evidence="7">
    <location>
        <begin position="161"/>
        <end position="181"/>
    </location>
</feature>
<dbReference type="Pfam" id="PF21088">
    <property type="entry name" value="MS_channel_1st"/>
    <property type="match status" value="1"/>
</dbReference>
<feature type="transmembrane region" description="Helical" evidence="7">
    <location>
        <begin position="115"/>
        <end position="140"/>
    </location>
</feature>
<dbReference type="InterPro" id="IPR011066">
    <property type="entry name" value="MscS_channel_C_sf"/>
</dbReference>
<dbReference type="PANTHER" id="PTHR30347">
    <property type="entry name" value="POTASSIUM CHANNEL RELATED"/>
    <property type="match status" value="1"/>
</dbReference>